<sequence>MRTLAVLEEVADAPFLAQAAEEVEVALVVLTLIIAKGVELALDTVQAHEALVDGEGIVGQQFVQDMHHALVLEDAAVGAQRGLVQPGAQGELVLQVAAFLAPEAGLGDEGVYLAHADAHMVNRGADRAREELAHAVQLDRAADLATHEAVEVPVGCTAGTGVQTLGGLEQELVFERRIEAFAAREANPLKGRAAQELGDGGAADFERVRARSTECGHGVFSFGDSVVWRCSIRAFEI</sequence>
<protein>
    <submittedName>
        <fullName evidence="1">Uncharacterized protein</fullName>
    </submittedName>
</protein>
<evidence type="ECO:0000313" key="2">
    <source>
        <dbReference type="Proteomes" id="UP001226867"/>
    </source>
</evidence>
<proteinExistence type="predicted"/>
<organism evidence="1 2">
    <name type="scientific">Variovorax ginsengisoli</name>
    <dbReference type="NCBI Taxonomy" id="363844"/>
    <lineage>
        <taxon>Bacteria</taxon>
        <taxon>Pseudomonadati</taxon>
        <taxon>Pseudomonadota</taxon>
        <taxon>Betaproteobacteria</taxon>
        <taxon>Burkholderiales</taxon>
        <taxon>Comamonadaceae</taxon>
        <taxon>Variovorax</taxon>
    </lineage>
</organism>
<reference evidence="1 2" key="1">
    <citation type="submission" date="2023-07" db="EMBL/GenBank/DDBJ databases">
        <title>Sorghum-associated microbial communities from plants grown in Nebraska, USA.</title>
        <authorList>
            <person name="Schachtman D."/>
        </authorList>
    </citation>
    <scope>NUCLEOTIDE SEQUENCE [LARGE SCALE GENOMIC DNA]</scope>
    <source>
        <strain evidence="1 2">DS1607</strain>
    </source>
</reference>
<name>A0ABT9SBU7_9BURK</name>
<accession>A0ABT9SBU7</accession>
<dbReference type="Proteomes" id="UP001226867">
    <property type="component" value="Unassembled WGS sequence"/>
</dbReference>
<dbReference type="EMBL" id="JAUSRO010000014">
    <property type="protein sequence ID" value="MDP9901823.1"/>
    <property type="molecule type" value="Genomic_DNA"/>
</dbReference>
<comment type="caution">
    <text evidence="1">The sequence shown here is derived from an EMBL/GenBank/DDBJ whole genome shotgun (WGS) entry which is preliminary data.</text>
</comment>
<keyword evidence="2" id="KW-1185">Reference proteome</keyword>
<evidence type="ECO:0000313" key="1">
    <source>
        <dbReference type="EMBL" id="MDP9901823.1"/>
    </source>
</evidence>
<gene>
    <name evidence="1" type="ORF">J2W36_004093</name>
</gene>